<keyword evidence="1" id="KW-1133">Transmembrane helix</keyword>
<keyword evidence="1" id="KW-0812">Transmembrane</keyword>
<feature type="transmembrane region" description="Helical" evidence="1">
    <location>
        <begin position="7"/>
        <end position="27"/>
    </location>
</feature>
<reference evidence="2" key="1">
    <citation type="submission" date="2021-06" db="EMBL/GenBank/DDBJ databases">
        <authorList>
            <person name="Kallberg Y."/>
            <person name="Tangrot J."/>
            <person name="Rosling A."/>
        </authorList>
    </citation>
    <scope>NUCLEOTIDE SEQUENCE</scope>
    <source>
        <strain evidence="2">AZ414A</strain>
    </source>
</reference>
<comment type="caution">
    <text evidence="2">The sequence shown here is derived from an EMBL/GenBank/DDBJ whole genome shotgun (WGS) entry which is preliminary data.</text>
</comment>
<evidence type="ECO:0000313" key="2">
    <source>
        <dbReference type="EMBL" id="CAG8593779.1"/>
    </source>
</evidence>
<keyword evidence="3" id="KW-1185">Reference proteome</keyword>
<feature type="transmembrane region" description="Helical" evidence="1">
    <location>
        <begin position="329"/>
        <end position="352"/>
    </location>
</feature>
<dbReference type="OrthoDB" id="2327125at2759"/>
<dbReference type="AlphaFoldDB" id="A0A9N9GB10"/>
<feature type="transmembrane region" description="Helical" evidence="1">
    <location>
        <begin position="170"/>
        <end position="192"/>
    </location>
</feature>
<dbReference type="Proteomes" id="UP000789706">
    <property type="component" value="Unassembled WGS sequence"/>
</dbReference>
<feature type="transmembrane region" description="Helical" evidence="1">
    <location>
        <begin position="140"/>
        <end position="158"/>
    </location>
</feature>
<evidence type="ECO:0000256" key="1">
    <source>
        <dbReference type="SAM" id="Phobius"/>
    </source>
</evidence>
<protein>
    <submittedName>
        <fullName evidence="2">56_t:CDS:1</fullName>
    </submittedName>
</protein>
<keyword evidence="1" id="KW-0472">Membrane</keyword>
<organism evidence="2 3">
    <name type="scientific">Diversispora eburnea</name>
    <dbReference type="NCBI Taxonomy" id="1213867"/>
    <lineage>
        <taxon>Eukaryota</taxon>
        <taxon>Fungi</taxon>
        <taxon>Fungi incertae sedis</taxon>
        <taxon>Mucoromycota</taxon>
        <taxon>Glomeromycotina</taxon>
        <taxon>Glomeromycetes</taxon>
        <taxon>Diversisporales</taxon>
        <taxon>Diversisporaceae</taxon>
        <taxon>Diversispora</taxon>
    </lineage>
</organism>
<gene>
    <name evidence="2" type="ORF">DEBURN_LOCUS9188</name>
</gene>
<sequence>MGALKHCIAITFAILCLLILLGTFAIVDYQNVPEQDISKNTGYPIWHPPVDGINGSRGNDETFVAITLFSTILMFLCGYFIMKWTCNVNNNYKNKRKTTFFVLNGDKTVPTFEFDVTLGVYCLVTACASLTVLWTEIGKVWVSIGLLHNAVEFMILVNMHYGGRITSSKFYGMLSLYVLISAGLTFFLTWPYDAAWFRMQGLTTDWALLIQFTRTYFNTKKHIKNDYSLNPLIGDNDDDERGERSDVVYNPDNGVVVHLPYQILILIVASGFHIFGNCLATIFIEETRMFEMFAFSYAIAYSAYAYFVYLDTQAITVLPQKVIHLPDTIHWKIVLVTIFSLTFSLLIIRLGLANTG</sequence>
<feature type="transmembrane region" description="Helical" evidence="1">
    <location>
        <begin position="292"/>
        <end position="309"/>
    </location>
</feature>
<name>A0A9N9GB10_9GLOM</name>
<accession>A0A9N9GB10</accession>
<evidence type="ECO:0000313" key="3">
    <source>
        <dbReference type="Proteomes" id="UP000789706"/>
    </source>
</evidence>
<feature type="transmembrane region" description="Helical" evidence="1">
    <location>
        <begin position="259"/>
        <end position="280"/>
    </location>
</feature>
<feature type="transmembrane region" description="Helical" evidence="1">
    <location>
        <begin position="116"/>
        <end position="134"/>
    </location>
</feature>
<dbReference type="EMBL" id="CAJVPK010001637">
    <property type="protein sequence ID" value="CAG8593779.1"/>
    <property type="molecule type" value="Genomic_DNA"/>
</dbReference>
<feature type="transmembrane region" description="Helical" evidence="1">
    <location>
        <begin position="63"/>
        <end position="82"/>
    </location>
</feature>
<proteinExistence type="predicted"/>